<dbReference type="PANTHER" id="PTHR13789">
    <property type="entry name" value="MONOOXYGENASE"/>
    <property type="match status" value="1"/>
</dbReference>
<dbReference type="NCBIfam" id="NF005313">
    <property type="entry name" value="PRK06847.1"/>
    <property type="match status" value="1"/>
</dbReference>
<dbReference type="AlphaFoldDB" id="A0A7X1FXI8"/>
<evidence type="ECO:0000256" key="1">
    <source>
        <dbReference type="ARBA" id="ARBA00023002"/>
    </source>
</evidence>
<comment type="caution">
    <text evidence="4">The sequence shown here is derived from an EMBL/GenBank/DDBJ whole genome shotgun (WGS) entry which is preliminary data.</text>
</comment>
<dbReference type="InterPro" id="IPR050493">
    <property type="entry name" value="FAD-dep_Monooxygenase_BioMet"/>
</dbReference>
<dbReference type="Gene3D" id="3.50.50.60">
    <property type="entry name" value="FAD/NAD(P)-binding domain"/>
    <property type="match status" value="1"/>
</dbReference>
<feature type="domain" description="FAD-binding" evidence="3">
    <location>
        <begin position="5"/>
        <end position="337"/>
    </location>
</feature>
<evidence type="ECO:0000313" key="4">
    <source>
        <dbReference type="EMBL" id="MBC2668840.1"/>
    </source>
</evidence>
<dbReference type="PRINTS" id="PR00420">
    <property type="entry name" value="RNGMNOXGNASE"/>
</dbReference>
<keyword evidence="2" id="KW-0503">Monooxygenase</keyword>
<dbReference type="RefSeq" id="WP_185678732.1">
    <property type="nucleotide sequence ID" value="NZ_JACLAX010000005.1"/>
</dbReference>
<proteinExistence type="predicted"/>
<protein>
    <submittedName>
        <fullName evidence="4">FAD-dependent oxidoreductase</fullName>
    </submittedName>
</protein>
<dbReference type="EMBL" id="JACLAX010000005">
    <property type="protein sequence ID" value="MBC2668840.1"/>
    <property type="molecule type" value="Genomic_DNA"/>
</dbReference>
<evidence type="ECO:0000256" key="2">
    <source>
        <dbReference type="ARBA" id="ARBA00023033"/>
    </source>
</evidence>
<evidence type="ECO:0000259" key="3">
    <source>
        <dbReference type="Pfam" id="PF01494"/>
    </source>
</evidence>
<organism evidence="4 5">
    <name type="scientific">Novosphingobium piscinae</name>
    <dbReference type="NCBI Taxonomy" id="1507448"/>
    <lineage>
        <taxon>Bacteria</taxon>
        <taxon>Pseudomonadati</taxon>
        <taxon>Pseudomonadota</taxon>
        <taxon>Alphaproteobacteria</taxon>
        <taxon>Sphingomonadales</taxon>
        <taxon>Sphingomonadaceae</taxon>
        <taxon>Novosphingobium</taxon>
    </lineage>
</organism>
<dbReference type="InterPro" id="IPR002938">
    <property type="entry name" value="FAD-bd"/>
</dbReference>
<dbReference type="Proteomes" id="UP000551327">
    <property type="component" value="Unassembled WGS sequence"/>
</dbReference>
<gene>
    <name evidence="4" type="ORF">H7F53_06775</name>
</gene>
<keyword evidence="5" id="KW-1185">Reference proteome</keyword>
<name>A0A7X1FXI8_9SPHN</name>
<dbReference type="PANTHER" id="PTHR13789:SF309">
    <property type="entry name" value="PUTATIVE (AFU_ORTHOLOGUE AFUA_6G14510)-RELATED"/>
    <property type="match status" value="1"/>
</dbReference>
<dbReference type="InterPro" id="IPR036188">
    <property type="entry name" value="FAD/NAD-bd_sf"/>
</dbReference>
<dbReference type="Pfam" id="PF01494">
    <property type="entry name" value="FAD_binding_3"/>
    <property type="match status" value="1"/>
</dbReference>
<evidence type="ECO:0000313" key="5">
    <source>
        <dbReference type="Proteomes" id="UP000551327"/>
    </source>
</evidence>
<dbReference type="GO" id="GO:0071949">
    <property type="term" value="F:FAD binding"/>
    <property type="evidence" value="ECO:0007669"/>
    <property type="project" value="InterPro"/>
</dbReference>
<keyword evidence="1" id="KW-0560">Oxidoreductase</keyword>
<reference evidence="4 5" key="1">
    <citation type="submission" date="2020-08" db="EMBL/GenBank/DDBJ databases">
        <title>The genome sequence of type strain Novosphingobium piscinae KCTC 42194.</title>
        <authorList>
            <person name="Liu Y."/>
        </authorList>
    </citation>
    <scope>NUCLEOTIDE SEQUENCE [LARGE SCALE GENOMIC DNA]</scope>
    <source>
        <strain evidence="4 5">KCTC 42194</strain>
    </source>
</reference>
<accession>A0A7X1FXI8</accession>
<sequence length="371" mass="39138">MQQQQILIIGAGIGGLSAAIALGRAGHAVTLIERDPEWSVYGVGIIQQSNVVRAMDQLGVLDTFLDGSFGFDAVEIFAPDGTKVARVPSPKLVEGRPSNVGISRRALQKVLGDEAQAAGATLRLGLTVTALADDGAGVDASFSDGSAGRYDLVVGADGVYSQVRGMILPDAEKPEFTGQSVWRYNFPRPATLDALQVYNGPTGVGLVPMSAELMYMYVTTPEPGNPRYPLEGIAAVMRAKLANCSPAIRELAEQIVDDAGVVYRPLEGVLVTGPWSKGRVGLLGDAVHATTPHLGQGAGMAIEDGIVLADELARHDSVEAALRAYRDRRFERCAYIVNSSLAICMGQLGKAPPVDNHKATGEMFAVVSKPI</sequence>
<dbReference type="GO" id="GO:0004497">
    <property type="term" value="F:monooxygenase activity"/>
    <property type="evidence" value="ECO:0007669"/>
    <property type="project" value="UniProtKB-KW"/>
</dbReference>
<dbReference type="SUPFAM" id="SSF51905">
    <property type="entry name" value="FAD/NAD(P)-binding domain"/>
    <property type="match status" value="1"/>
</dbReference>